<dbReference type="Gene3D" id="3.40.50.720">
    <property type="entry name" value="NAD(P)-binding Rossmann-like Domain"/>
    <property type="match status" value="1"/>
</dbReference>
<dbReference type="SUPFAM" id="SSF52096">
    <property type="entry name" value="ClpP/crotonase"/>
    <property type="match status" value="1"/>
</dbReference>
<feature type="domain" description="3-hydroxyacyl-CoA dehydrogenase C-terminal" evidence="10">
    <location>
        <begin position="207"/>
        <end position="306"/>
    </location>
</feature>
<evidence type="ECO:0000256" key="3">
    <source>
        <dbReference type="ARBA" id="ARBA00022832"/>
    </source>
</evidence>
<keyword evidence="9" id="KW-0732">Signal</keyword>
<evidence type="ECO:0000256" key="4">
    <source>
        <dbReference type="ARBA" id="ARBA00022963"/>
    </source>
</evidence>
<dbReference type="SUPFAM" id="SSF48179">
    <property type="entry name" value="6-phosphogluconate dehydrogenase C-terminal domain-like"/>
    <property type="match status" value="2"/>
</dbReference>
<dbReference type="UniPathway" id="UPA00659"/>
<evidence type="ECO:0000256" key="9">
    <source>
        <dbReference type="SAM" id="SignalP"/>
    </source>
</evidence>
<evidence type="ECO:0000256" key="8">
    <source>
        <dbReference type="ARBA" id="ARBA00049556"/>
    </source>
</evidence>
<dbReference type="PANTHER" id="PTHR48075:SF7">
    <property type="entry name" value="3-HYDROXYACYL-COA DEHYDROGENASE-RELATED"/>
    <property type="match status" value="1"/>
</dbReference>
<dbReference type="EMBL" id="RZTZ01000003">
    <property type="protein sequence ID" value="RVT63560.1"/>
    <property type="molecule type" value="Genomic_DNA"/>
</dbReference>
<keyword evidence="6" id="KW-0520">NAD</keyword>
<accession>A0A3S2UWW4</accession>
<dbReference type="Gene3D" id="3.90.226.10">
    <property type="entry name" value="2-enoyl-CoA Hydratase, Chain A, domain 1"/>
    <property type="match status" value="1"/>
</dbReference>
<dbReference type="Pfam" id="PF00725">
    <property type="entry name" value="3HCDH"/>
    <property type="match status" value="1"/>
</dbReference>
<feature type="domain" description="3-hydroxyacyl-CoA dehydrogenase NAD binding" evidence="11">
    <location>
        <begin position="6"/>
        <end position="204"/>
    </location>
</feature>
<comment type="caution">
    <text evidence="12">The sequence shown here is derived from an EMBL/GenBank/DDBJ whole genome shotgun (WGS) entry which is preliminary data.</text>
</comment>
<dbReference type="GO" id="GO:0070403">
    <property type="term" value="F:NAD+ binding"/>
    <property type="evidence" value="ECO:0007669"/>
    <property type="project" value="InterPro"/>
</dbReference>
<keyword evidence="13" id="KW-1185">Reference proteome</keyword>
<dbReference type="GO" id="GO:0006635">
    <property type="term" value="P:fatty acid beta-oxidation"/>
    <property type="evidence" value="ECO:0007669"/>
    <property type="project" value="UniProtKB-UniPathway"/>
</dbReference>
<proteinExistence type="inferred from homology"/>
<evidence type="ECO:0000259" key="11">
    <source>
        <dbReference type="Pfam" id="PF02737"/>
    </source>
</evidence>
<keyword evidence="5" id="KW-0560">Oxidoreductase</keyword>
<dbReference type="RefSeq" id="WP_127738037.1">
    <property type="nucleotide sequence ID" value="NZ_RZTZ01000003.1"/>
</dbReference>
<name>A0A3S2UWW4_9BACI</name>
<comment type="pathway">
    <text evidence="1">Lipid metabolism; fatty acid beta-oxidation.</text>
</comment>
<dbReference type="AlphaFoldDB" id="A0A3S2UWW4"/>
<organism evidence="12 13">
    <name type="scientific">Niallia taxi</name>
    <dbReference type="NCBI Taxonomy" id="2499688"/>
    <lineage>
        <taxon>Bacteria</taxon>
        <taxon>Bacillati</taxon>
        <taxon>Bacillota</taxon>
        <taxon>Bacilli</taxon>
        <taxon>Bacillales</taxon>
        <taxon>Bacillaceae</taxon>
        <taxon>Niallia</taxon>
    </lineage>
</organism>
<comment type="catalytic activity">
    <reaction evidence="8">
        <text>a (3S)-3-hydroxyacyl-CoA + NAD(+) = a 3-oxoacyl-CoA + NADH + H(+)</text>
        <dbReference type="Rhea" id="RHEA:22432"/>
        <dbReference type="ChEBI" id="CHEBI:15378"/>
        <dbReference type="ChEBI" id="CHEBI:57318"/>
        <dbReference type="ChEBI" id="CHEBI:57540"/>
        <dbReference type="ChEBI" id="CHEBI:57945"/>
        <dbReference type="ChEBI" id="CHEBI:90726"/>
        <dbReference type="EC" id="1.1.1.35"/>
    </reaction>
</comment>
<keyword evidence="7" id="KW-0443">Lipid metabolism</keyword>
<dbReference type="InterPro" id="IPR008927">
    <property type="entry name" value="6-PGluconate_DH-like_C_sf"/>
</dbReference>
<evidence type="ECO:0000256" key="6">
    <source>
        <dbReference type="ARBA" id="ARBA00023027"/>
    </source>
</evidence>
<dbReference type="PANTHER" id="PTHR48075">
    <property type="entry name" value="3-HYDROXYACYL-COA DEHYDROGENASE FAMILY PROTEIN"/>
    <property type="match status" value="1"/>
</dbReference>
<dbReference type="InterPro" id="IPR029045">
    <property type="entry name" value="ClpP/crotonase-like_dom_sf"/>
</dbReference>
<comment type="similarity">
    <text evidence="2">Belongs to the 3-hydroxyacyl-CoA dehydrogenase family.</text>
</comment>
<dbReference type="InterPro" id="IPR036291">
    <property type="entry name" value="NAD(P)-bd_dom_sf"/>
</dbReference>
<dbReference type="SUPFAM" id="SSF51735">
    <property type="entry name" value="NAD(P)-binding Rossmann-fold domains"/>
    <property type="match status" value="1"/>
</dbReference>
<evidence type="ECO:0000313" key="13">
    <source>
        <dbReference type="Proteomes" id="UP000288024"/>
    </source>
</evidence>
<evidence type="ECO:0000256" key="5">
    <source>
        <dbReference type="ARBA" id="ARBA00023002"/>
    </source>
</evidence>
<evidence type="ECO:0000313" key="12">
    <source>
        <dbReference type="EMBL" id="RVT63560.1"/>
    </source>
</evidence>
<sequence length="785" mass="87632">MYSIKKAAVIGSGVMGSAIAAHLANVGIATLLLDKIPTSLSEEEQSKGLTLSDKEVRNRFAAQALQRIKISKPSMLTAGSHMKMLEIGNTEDDLERLKEADWIIEVITEEITAKKALFQKVDEVRRQGSIISSNTSGISITQMKEGLSDDFQAHFLGTHFFNPPRYISLLEFIPTNKTSSEVVSFMKSFAETILGRVVVEAKDTPNFIANRIGAHAFLTSLEAMVQMDMTISEVDQLTGPLIGRTKSATFQTLDMVGLDTFFHTVKNVHNRTKDNLEKEQYKIPAFLLEMLNENLLGRKTKQGFYKKTKGKVLVLNYHTMQYEEEELKPKRSEKRKKLKELIYNNSAEGNFLWKSVMPYLLYSGEHAREIADNISQIDLAIKTGFNWKSGPFETWDEIGLTESLEKLKQENQKLPEWIEQMIEDGFTSFYKRIDGKQFYYHNGKYVPIPLTSDQYRLEYKKQNGGILASNKAASIVDMEDDVLLFEMHSPNNVIGMDMIKMLNKAVDIVENTDRMKGLVIGSSGKNFSAGANLAMMLLEAQNKDYIELQVVVKEFQDVLKRIKYCKKPVVAASHRKTLGGGAEICLAAAKIHASIETYIGLVETSAGLIPGGGGTKELYLNVLAEQENPNVVAAAAQAFQAILTSNVSTSAEEGKATSFLKSSDTITFNSLNVMEEAKYAVIDIFDNGYEPRTETKIPVAGKQGYQFLMGLVKEFAVKGAITKHGEVIAEKLAYVITGGDVEVHTEVEEDYLLKLERQAFIDLLREKETIKRMLHVLTAGKPLPL</sequence>
<dbReference type="CDD" id="cd06558">
    <property type="entry name" value="crotonase-like"/>
    <property type="match status" value="1"/>
</dbReference>
<keyword evidence="4" id="KW-0442">Lipid degradation</keyword>
<dbReference type="Pfam" id="PF02737">
    <property type="entry name" value="3HCDH_N"/>
    <property type="match status" value="1"/>
</dbReference>
<evidence type="ECO:0000256" key="7">
    <source>
        <dbReference type="ARBA" id="ARBA00023098"/>
    </source>
</evidence>
<feature type="signal peptide" evidence="9">
    <location>
        <begin position="1"/>
        <end position="20"/>
    </location>
</feature>
<keyword evidence="3" id="KW-0276">Fatty acid metabolism</keyword>
<dbReference type="GO" id="GO:0003857">
    <property type="term" value="F:(3S)-3-hydroxyacyl-CoA dehydrogenase (NAD+) activity"/>
    <property type="evidence" value="ECO:0007669"/>
    <property type="project" value="UniProtKB-EC"/>
</dbReference>
<dbReference type="InterPro" id="IPR001753">
    <property type="entry name" value="Enoyl-CoA_hydra/iso"/>
</dbReference>
<dbReference type="Proteomes" id="UP000288024">
    <property type="component" value="Unassembled WGS sequence"/>
</dbReference>
<reference evidence="12 13" key="1">
    <citation type="submission" date="2019-01" db="EMBL/GenBank/DDBJ databases">
        <title>Bacillus sp. M5HDSG1-1, whole genome shotgun sequence.</title>
        <authorList>
            <person name="Tuo L."/>
        </authorList>
    </citation>
    <scope>NUCLEOTIDE SEQUENCE [LARGE SCALE GENOMIC DNA]</scope>
    <source>
        <strain evidence="12 13">M5HDSG1-1</strain>
    </source>
</reference>
<protein>
    <submittedName>
        <fullName evidence="12">3-hydroxyacyl-CoA dehydrogenase/enoyl-CoA hydratase family protein</fullName>
    </submittedName>
</protein>
<dbReference type="InterPro" id="IPR006176">
    <property type="entry name" value="3-OHacyl-CoA_DH_NAD-bd"/>
</dbReference>
<evidence type="ECO:0000259" key="10">
    <source>
        <dbReference type="Pfam" id="PF00725"/>
    </source>
</evidence>
<evidence type="ECO:0000256" key="1">
    <source>
        <dbReference type="ARBA" id="ARBA00005005"/>
    </source>
</evidence>
<dbReference type="InterPro" id="IPR006108">
    <property type="entry name" value="3HC_DH_C"/>
</dbReference>
<evidence type="ECO:0000256" key="2">
    <source>
        <dbReference type="ARBA" id="ARBA00009463"/>
    </source>
</evidence>
<dbReference type="Pfam" id="PF00378">
    <property type="entry name" value="ECH_1"/>
    <property type="match status" value="1"/>
</dbReference>
<dbReference type="Gene3D" id="1.10.1040.50">
    <property type="match status" value="1"/>
</dbReference>
<gene>
    <name evidence="12" type="ORF">EM808_09825</name>
</gene>
<feature type="chain" id="PRO_5018579242" evidence="9">
    <location>
        <begin position="21"/>
        <end position="785"/>
    </location>
</feature>